<name>A0A9N8PSB9_9PEZI</name>
<accession>A0A9N8PSB9</accession>
<keyword evidence="2" id="KW-1185">Reference proteome</keyword>
<comment type="caution">
    <text evidence="1">The sequence shown here is derived from an EMBL/GenBank/DDBJ whole genome shotgun (WGS) entry which is preliminary data.</text>
</comment>
<dbReference type="OrthoDB" id="3621151at2759"/>
<evidence type="ECO:0000313" key="2">
    <source>
        <dbReference type="Proteomes" id="UP000745764"/>
    </source>
</evidence>
<feature type="non-terminal residue" evidence="1">
    <location>
        <position position="1"/>
    </location>
</feature>
<gene>
    <name evidence="1" type="ORF">AWRI4620_LOCUS3271</name>
</gene>
<dbReference type="EMBL" id="CAINUL010000003">
    <property type="protein sequence ID" value="CAD0109016.1"/>
    <property type="molecule type" value="Genomic_DNA"/>
</dbReference>
<proteinExistence type="predicted"/>
<sequence length="40" mass="4952">MCTYTYSWYICNHSYYIWSDTIEICTNRFLSSYSYDAWSI</sequence>
<protein>
    <submittedName>
        <fullName evidence="1">Uncharacterized protein</fullName>
    </submittedName>
</protein>
<dbReference type="Proteomes" id="UP000745764">
    <property type="component" value="Unassembled WGS sequence"/>
</dbReference>
<evidence type="ECO:0000313" key="1">
    <source>
        <dbReference type="EMBL" id="CAD0109016.1"/>
    </source>
</evidence>
<reference evidence="1" key="1">
    <citation type="submission" date="2020-06" db="EMBL/GenBank/DDBJ databases">
        <authorList>
            <person name="Onetto C."/>
        </authorList>
    </citation>
    <scope>NUCLEOTIDE SEQUENCE</scope>
</reference>
<dbReference type="AlphaFoldDB" id="A0A9N8PSB9"/>
<organism evidence="1 2">
    <name type="scientific">Aureobasidium uvarum</name>
    <dbReference type="NCBI Taxonomy" id="2773716"/>
    <lineage>
        <taxon>Eukaryota</taxon>
        <taxon>Fungi</taxon>
        <taxon>Dikarya</taxon>
        <taxon>Ascomycota</taxon>
        <taxon>Pezizomycotina</taxon>
        <taxon>Dothideomycetes</taxon>
        <taxon>Dothideomycetidae</taxon>
        <taxon>Dothideales</taxon>
        <taxon>Saccotheciaceae</taxon>
        <taxon>Aureobasidium</taxon>
    </lineage>
</organism>